<dbReference type="EMBL" id="JAVDXZ010000001">
    <property type="protein sequence ID" value="MDR7329214.1"/>
    <property type="molecule type" value="Genomic_DNA"/>
</dbReference>
<dbReference type="InterPro" id="IPR011761">
    <property type="entry name" value="ATP-grasp"/>
</dbReference>
<dbReference type="SUPFAM" id="SSF56059">
    <property type="entry name" value="Glutathione synthetase ATP-binding domain-like"/>
    <property type="match status" value="1"/>
</dbReference>
<keyword evidence="6 14" id="KW-0547">Nucleotide-binding</keyword>
<dbReference type="HAMAP" id="MF_00047">
    <property type="entry name" value="Dala_Dala_lig"/>
    <property type="match status" value="1"/>
</dbReference>
<accession>A0ABU1ZW96</accession>
<dbReference type="EC" id="6.3.2.4" evidence="13"/>
<dbReference type="InterPro" id="IPR011127">
    <property type="entry name" value="Dala_Dala_lig_N"/>
</dbReference>
<evidence type="ECO:0000256" key="5">
    <source>
        <dbReference type="ARBA" id="ARBA00022723"/>
    </source>
</evidence>
<dbReference type="PROSITE" id="PS50975">
    <property type="entry name" value="ATP_GRASP"/>
    <property type="match status" value="1"/>
</dbReference>
<dbReference type="PANTHER" id="PTHR23132:SF25">
    <property type="entry name" value="D-ALANINE--D-ALANINE LIGASE A"/>
    <property type="match status" value="1"/>
</dbReference>
<dbReference type="Gene3D" id="3.40.50.20">
    <property type="match status" value="1"/>
</dbReference>
<keyword evidence="7 14" id="KW-0067">ATP-binding</keyword>
<comment type="pathway">
    <text evidence="13">Cell wall biogenesis; peptidoglycan biosynthesis.</text>
</comment>
<dbReference type="PANTHER" id="PTHR23132">
    <property type="entry name" value="D-ALANINE--D-ALANINE LIGASE"/>
    <property type="match status" value="1"/>
</dbReference>
<dbReference type="InterPro" id="IPR016185">
    <property type="entry name" value="PreATP-grasp_dom_sf"/>
</dbReference>
<comment type="caution">
    <text evidence="16">The sequence shown here is derived from an EMBL/GenBank/DDBJ whole genome shotgun (WGS) entry which is preliminary data.</text>
</comment>
<dbReference type="Gene3D" id="3.30.1490.20">
    <property type="entry name" value="ATP-grasp fold, A domain"/>
    <property type="match status" value="1"/>
</dbReference>
<reference evidence="16" key="1">
    <citation type="submission" date="2023-07" db="EMBL/GenBank/DDBJ databases">
        <title>Sequencing the genomes of 1000 actinobacteria strains.</title>
        <authorList>
            <person name="Klenk H.-P."/>
        </authorList>
    </citation>
    <scope>NUCLEOTIDE SEQUENCE</scope>
    <source>
        <strain evidence="16">DSM 107476</strain>
    </source>
</reference>
<evidence type="ECO:0000256" key="10">
    <source>
        <dbReference type="ARBA" id="ARBA00022984"/>
    </source>
</evidence>
<dbReference type="NCBIfam" id="TIGR01205">
    <property type="entry name" value="D_ala_D_alaTIGR"/>
    <property type="match status" value="1"/>
</dbReference>
<evidence type="ECO:0000256" key="9">
    <source>
        <dbReference type="ARBA" id="ARBA00022960"/>
    </source>
</evidence>
<dbReference type="RefSeq" id="WP_290198176.1">
    <property type="nucleotide sequence ID" value="NZ_CP047654.1"/>
</dbReference>
<keyword evidence="13" id="KW-0963">Cytoplasm</keyword>
<dbReference type="Pfam" id="PF07478">
    <property type="entry name" value="Dala_Dala_lig_C"/>
    <property type="match status" value="1"/>
</dbReference>
<dbReference type="PROSITE" id="PS00844">
    <property type="entry name" value="DALA_DALA_LIGASE_2"/>
    <property type="match status" value="1"/>
</dbReference>
<evidence type="ECO:0000256" key="4">
    <source>
        <dbReference type="ARBA" id="ARBA00022598"/>
    </source>
</evidence>
<comment type="cofactor">
    <cofactor evidence="2">
        <name>Mg(2+)</name>
        <dbReference type="ChEBI" id="CHEBI:18420"/>
    </cofactor>
</comment>
<comment type="function">
    <text evidence="13">Cell wall formation.</text>
</comment>
<dbReference type="InterPro" id="IPR005905">
    <property type="entry name" value="D_ala_D_ala"/>
</dbReference>
<name>A0ABU1ZW96_9CORY</name>
<evidence type="ECO:0000313" key="16">
    <source>
        <dbReference type="EMBL" id="MDR7329214.1"/>
    </source>
</evidence>
<dbReference type="NCBIfam" id="NF002528">
    <property type="entry name" value="PRK01966.1-4"/>
    <property type="match status" value="1"/>
</dbReference>
<comment type="catalytic activity">
    <reaction evidence="13">
        <text>2 D-alanine + ATP = D-alanyl-D-alanine + ADP + phosphate + H(+)</text>
        <dbReference type="Rhea" id="RHEA:11224"/>
        <dbReference type="ChEBI" id="CHEBI:15378"/>
        <dbReference type="ChEBI" id="CHEBI:30616"/>
        <dbReference type="ChEBI" id="CHEBI:43474"/>
        <dbReference type="ChEBI" id="CHEBI:57416"/>
        <dbReference type="ChEBI" id="CHEBI:57822"/>
        <dbReference type="ChEBI" id="CHEBI:456216"/>
        <dbReference type="EC" id="6.3.2.4"/>
    </reaction>
</comment>
<evidence type="ECO:0000256" key="1">
    <source>
        <dbReference type="ARBA" id="ARBA00001936"/>
    </source>
</evidence>
<keyword evidence="11" id="KW-0464">Manganese</keyword>
<dbReference type="InterPro" id="IPR000291">
    <property type="entry name" value="D-Ala_lig_Van_CS"/>
</dbReference>
<evidence type="ECO:0000256" key="11">
    <source>
        <dbReference type="ARBA" id="ARBA00023211"/>
    </source>
</evidence>
<evidence type="ECO:0000313" key="17">
    <source>
        <dbReference type="Proteomes" id="UP001180840"/>
    </source>
</evidence>
<keyword evidence="5" id="KW-0479">Metal-binding</keyword>
<keyword evidence="9 13" id="KW-0133">Cell shape</keyword>
<dbReference type="PROSITE" id="PS00843">
    <property type="entry name" value="DALA_DALA_LIGASE_1"/>
    <property type="match status" value="1"/>
</dbReference>
<evidence type="ECO:0000256" key="2">
    <source>
        <dbReference type="ARBA" id="ARBA00001946"/>
    </source>
</evidence>
<evidence type="ECO:0000256" key="8">
    <source>
        <dbReference type="ARBA" id="ARBA00022842"/>
    </source>
</evidence>
<evidence type="ECO:0000256" key="13">
    <source>
        <dbReference type="HAMAP-Rule" id="MF_00047"/>
    </source>
</evidence>
<evidence type="ECO:0000259" key="15">
    <source>
        <dbReference type="PROSITE" id="PS50975"/>
    </source>
</evidence>
<keyword evidence="12 13" id="KW-0961">Cell wall biogenesis/degradation</keyword>
<organism evidence="16 17">
    <name type="scientific">Corynebacterium guangdongense</name>
    <dbReference type="NCBI Taxonomy" id="1783348"/>
    <lineage>
        <taxon>Bacteria</taxon>
        <taxon>Bacillati</taxon>
        <taxon>Actinomycetota</taxon>
        <taxon>Actinomycetes</taxon>
        <taxon>Mycobacteriales</taxon>
        <taxon>Corynebacteriaceae</taxon>
        <taxon>Corynebacterium</taxon>
    </lineage>
</organism>
<dbReference type="InterPro" id="IPR013815">
    <property type="entry name" value="ATP_grasp_subdomain_1"/>
</dbReference>
<evidence type="ECO:0000256" key="3">
    <source>
        <dbReference type="ARBA" id="ARBA00010871"/>
    </source>
</evidence>
<protein>
    <recommendedName>
        <fullName evidence="13">D-alanine--D-alanine ligase</fullName>
        <ecNumber evidence="13">6.3.2.4</ecNumber>
    </recommendedName>
    <alternativeName>
        <fullName evidence="13">D-Ala-D-Ala ligase</fullName>
    </alternativeName>
    <alternativeName>
        <fullName evidence="13">D-alanylalanine synthetase</fullName>
    </alternativeName>
</protein>
<evidence type="ECO:0000256" key="14">
    <source>
        <dbReference type="PROSITE-ProRule" id="PRU00409"/>
    </source>
</evidence>
<evidence type="ECO:0000256" key="7">
    <source>
        <dbReference type="ARBA" id="ARBA00022840"/>
    </source>
</evidence>
<dbReference type="InterPro" id="IPR011095">
    <property type="entry name" value="Dala_Dala_lig_C"/>
</dbReference>
<dbReference type="SUPFAM" id="SSF52440">
    <property type="entry name" value="PreATP-grasp domain"/>
    <property type="match status" value="1"/>
</dbReference>
<dbReference type="Proteomes" id="UP001180840">
    <property type="component" value="Unassembled WGS sequence"/>
</dbReference>
<gene>
    <name evidence="13" type="primary">ddl</name>
    <name evidence="16" type="ORF">J2S39_000890</name>
</gene>
<evidence type="ECO:0000256" key="6">
    <source>
        <dbReference type="ARBA" id="ARBA00022741"/>
    </source>
</evidence>
<evidence type="ECO:0000256" key="12">
    <source>
        <dbReference type="ARBA" id="ARBA00023316"/>
    </source>
</evidence>
<dbReference type="Pfam" id="PF01820">
    <property type="entry name" value="Dala_Dala_lig_N"/>
    <property type="match status" value="1"/>
</dbReference>
<keyword evidence="10 13" id="KW-0573">Peptidoglycan synthesis</keyword>
<dbReference type="PIRSF" id="PIRSF039102">
    <property type="entry name" value="Ddl/VanB"/>
    <property type="match status" value="1"/>
</dbReference>
<comment type="subcellular location">
    <subcellularLocation>
        <location evidence="13">Cytoplasm</location>
    </subcellularLocation>
</comment>
<comment type="similarity">
    <text evidence="3 13">Belongs to the D-alanine--D-alanine ligase family.</text>
</comment>
<dbReference type="Gene3D" id="3.30.470.20">
    <property type="entry name" value="ATP-grasp fold, B domain"/>
    <property type="match status" value="1"/>
</dbReference>
<feature type="domain" description="ATP-grasp" evidence="15">
    <location>
        <begin position="152"/>
        <end position="356"/>
    </location>
</feature>
<sequence length="360" mass="38368">MIDSPISDTSSRIRVAVVYGGRSLEHSISCISAGAVMANLDRGRYDVVPVGITRDGLWTVGTEDAEELRAHGDTLPEVKLRDELALSLNRRGEITNTTTGQVHATVDVVLPILHGAFGEDGTIQGLFEIAGVRYVGPGVLASAAGMDKEFTKKLMVAEGLPVTPEVILRGRDELTDAEKDLLGLPVFVKPARGGSSIGISKVDHWAGLADAVALARESDEKVIVEAMIHGVEVEVGVLQFPDGSLLASEPAQLNGIEDSAEGFYGFHTKYLDDVVTATIPAKLPPETIARLKDLAVETFTALDCKGLARVDFFVTEQGPVLNEINTMPGFTPISMYPQVFKATGVSYVELLDTLIATALA</sequence>
<comment type="cofactor">
    <cofactor evidence="1">
        <name>Mn(2+)</name>
        <dbReference type="ChEBI" id="CHEBI:29035"/>
    </cofactor>
</comment>
<keyword evidence="17" id="KW-1185">Reference proteome</keyword>
<dbReference type="GO" id="GO:0008716">
    <property type="term" value="F:D-alanine-D-alanine ligase activity"/>
    <property type="evidence" value="ECO:0007669"/>
    <property type="project" value="UniProtKB-EC"/>
</dbReference>
<keyword evidence="8" id="KW-0460">Magnesium</keyword>
<keyword evidence="4 13" id="KW-0436">Ligase</keyword>
<proteinExistence type="inferred from homology"/>